<keyword evidence="2" id="KW-1185">Reference proteome</keyword>
<dbReference type="AlphaFoldDB" id="A0A151QWT4"/>
<evidence type="ECO:0000313" key="2">
    <source>
        <dbReference type="Proteomes" id="UP000075243"/>
    </source>
</evidence>
<reference evidence="1" key="1">
    <citation type="journal article" date="2012" name="Nat. Biotechnol.">
        <title>Draft genome sequence of pigeonpea (Cajanus cajan), an orphan legume crop of resource-poor farmers.</title>
        <authorList>
            <person name="Varshney R.K."/>
            <person name="Chen W."/>
            <person name="Li Y."/>
            <person name="Bharti A.K."/>
            <person name="Saxena R.K."/>
            <person name="Schlueter J.A."/>
            <person name="Donoghue M.T."/>
            <person name="Azam S."/>
            <person name="Fan G."/>
            <person name="Whaley A.M."/>
            <person name="Farmer A.D."/>
            <person name="Sheridan J."/>
            <person name="Iwata A."/>
            <person name="Tuteja R."/>
            <person name="Penmetsa R.V."/>
            <person name="Wu W."/>
            <person name="Upadhyaya H.D."/>
            <person name="Yang S.P."/>
            <person name="Shah T."/>
            <person name="Saxena K.B."/>
            <person name="Michael T."/>
            <person name="McCombie W.R."/>
            <person name="Yang B."/>
            <person name="Zhang G."/>
            <person name="Yang H."/>
            <person name="Wang J."/>
            <person name="Spillane C."/>
            <person name="Cook D.R."/>
            <person name="May G.D."/>
            <person name="Xu X."/>
            <person name="Jackson S.A."/>
        </authorList>
    </citation>
    <scope>NUCLEOTIDE SEQUENCE [LARGE SCALE GENOMIC DNA]</scope>
</reference>
<name>A0A151QWT4_CAJCA</name>
<evidence type="ECO:0000313" key="1">
    <source>
        <dbReference type="EMBL" id="KYP34791.1"/>
    </source>
</evidence>
<sequence>MLYGTTNIIEGSRKANILLSKERKLHVKNALYSFKSYVNLLSFKDIRLNGFYIETNNKGNVEYLYITKLHLNKREVLEKLLVFSYGLYCTYVNIVKTHTIVNQKFTDQNKFEVWHDRLSTLGLS</sequence>
<accession>A0A151QWT4</accession>
<proteinExistence type="predicted"/>
<dbReference type="EMBL" id="KQ484514">
    <property type="protein sequence ID" value="KYP34791.1"/>
    <property type="molecule type" value="Genomic_DNA"/>
</dbReference>
<dbReference type="Proteomes" id="UP000075243">
    <property type="component" value="Unassembled WGS sequence"/>
</dbReference>
<protein>
    <submittedName>
        <fullName evidence="1">Uncharacterized protein</fullName>
    </submittedName>
</protein>
<gene>
    <name evidence="1" type="ORF">KK1_044203</name>
</gene>
<dbReference type="Gramene" id="C.cajan_45629.t">
    <property type="protein sequence ID" value="C.cajan_45629.t.cds1"/>
    <property type="gene ID" value="C.cajan_45629"/>
</dbReference>
<organism evidence="1 2">
    <name type="scientific">Cajanus cajan</name>
    <name type="common">Pigeon pea</name>
    <name type="synonym">Cajanus indicus</name>
    <dbReference type="NCBI Taxonomy" id="3821"/>
    <lineage>
        <taxon>Eukaryota</taxon>
        <taxon>Viridiplantae</taxon>
        <taxon>Streptophyta</taxon>
        <taxon>Embryophyta</taxon>
        <taxon>Tracheophyta</taxon>
        <taxon>Spermatophyta</taxon>
        <taxon>Magnoliopsida</taxon>
        <taxon>eudicotyledons</taxon>
        <taxon>Gunneridae</taxon>
        <taxon>Pentapetalae</taxon>
        <taxon>rosids</taxon>
        <taxon>fabids</taxon>
        <taxon>Fabales</taxon>
        <taxon>Fabaceae</taxon>
        <taxon>Papilionoideae</taxon>
        <taxon>50 kb inversion clade</taxon>
        <taxon>NPAAA clade</taxon>
        <taxon>indigoferoid/millettioid clade</taxon>
        <taxon>Phaseoleae</taxon>
        <taxon>Cajanus</taxon>
    </lineage>
</organism>